<sequence>MDIIINNLQDGRLDAKADISDLKSFMTVEEDQTCSGRYNDVKLIKNGMRGYASNDLADADEPVKDGAVGITPDEFFKLLRKSFPRAWTACVNRPEQYIDFCNAEISSKLLLARLPPVAPGTLQLPDSPEDDLDTTFSARRDEKGVAVFPKPLDVGSQRKNSRFKSPFRIPTKRHRSKAPASMPQDLPQPNSAGAGEGHDTTAVDEYHADEEEEYKKVKYVRVSRDVPAAGVRGDRASWKRTLKEILSASNKKIIQKLQQDGLLPKWDKKRCPRCWKSYLATKTHQGLPQRQCRGWKCRHVARPQHLRPLFASGRGQSYLPLQTHAAVLFMLLGVNHKVVEEMSSRLARTRQAYVEEKERTIVFGGKRTWADVEADKCTFDRADMSKEVEYKAAIINGKSILWAPQYVKVVNHTMRDGTKLKVKAGTQHVDRDRAWQFIKDR</sequence>
<accession>A0AA36I9K3</accession>
<dbReference type="Proteomes" id="UP001178507">
    <property type="component" value="Unassembled WGS sequence"/>
</dbReference>
<dbReference type="EMBL" id="CAUJNA010001030">
    <property type="protein sequence ID" value="CAJ1383592.1"/>
    <property type="molecule type" value="Genomic_DNA"/>
</dbReference>
<proteinExistence type="predicted"/>
<evidence type="ECO:0000313" key="3">
    <source>
        <dbReference type="Proteomes" id="UP001178507"/>
    </source>
</evidence>
<feature type="region of interest" description="Disordered" evidence="1">
    <location>
        <begin position="155"/>
        <end position="199"/>
    </location>
</feature>
<comment type="caution">
    <text evidence="2">The sequence shown here is derived from an EMBL/GenBank/DDBJ whole genome shotgun (WGS) entry which is preliminary data.</text>
</comment>
<evidence type="ECO:0000256" key="1">
    <source>
        <dbReference type="SAM" id="MobiDB-lite"/>
    </source>
</evidence>
<gene>
    <name evidence="2" type="ORF">EVOR1521_LOCUS10684</name>
</gene>
<name>A0AA36I9K3_9DINO</name>
<protein>
    <submittedName>
        <fullName evidence="2">Uncharacterized protein</fullName>
    </submittedName>
</protein>
<dbReference type="AlphaFoldDB" id="A0AA36I9K3"/>
<evidence type="ECO:0000313" key="2">
    <source>
        <dbReference type="EMBL" id="CAJ1383592.1"/>
    </source>
</evidence>
<organism evidence="2 3">
    <name type="scientific">Effrenium voratum</name>
    <dbReference type="NCBI Taxonomy" id="2562239"/>
    <lineage>
        <taxon>Eukaryota</taxon>
        <taxon>Sar</taxon>
        <taxon>Alveolata</taxon>
        <taxon>Dinophyceae</taxon>
        <taxon>Suessiales</taxon>
        <taxon>Symbiodiniaceae</taxon>
        <taxon>Effrenium</taxon>
    </lineage>
</organism>
<keyword evidence="3" id="KW-1185">Reference proteome</keyword>
<reference evidence="2" key="1">
    <citation type="submission" date="2023-08" db="EMBL/GenBank/DDBJ databases">
        <authorList>
            <person name="Chen Y."/>
            <person name="Shah S."/>
            <person name="Dougan E. K."/>
            <person name="Thang M."/>
            <person name="Chan C."/>
        </authorList>
    </citation>
    <scope>NUCLEOTIDE SEQUENCE</scope>
</reference>